<evidence type="ECO:0000259" key="8">
    <source>
        <dbReference type="PROSITE" id="PS50909"/>
    </source>
</evidence>
<reference evidence="9 10" key="1">
    <citation type="journal article" date="2017" name="Plant Biotechnol. J.">
        <title>A comprehensive draft genome sequence for lupin (Lupinus angustifolius), an emerging health food: insights into plant-microbe interactions and legume evolution.</title>
        <authorList>
            <person name="Hane J.K."/>
            <person name="Ming Y."/>
            <person name="Kamphuis L.G."/>
            <person name="Nelson M.N."/>
            <person name="Garg G."/>
            <person name="Atkins C.A."/>
            <person name="Bayer P.E."/>
            <person name="Bravo A."/>
            <person name="Bringans S."/>
            <person name="Cannon S."/>
            <person name="Edwards D."/>
            <person name="Foley R."/>
            <person name="Gao L.L."/>
            <person name="Harrison M.J."/>
            <person name="Huang W."/>
            <person name="Hurgobin B."/>
            <person name="Li S."/>
            <person name="Liu C.W."/>
            <person name="McGrath A."/>
            <person name="Morahan G."/>
            <person name="Murray J."/>
            <person name="Weller J."/>
            <person name="Jian J."/>
            <person name="Singh K.B."/>
        </authorList>
    </citation>
    <scope>NUCLEOTIDE SEQUENCE [LARGE SCALE GENOMIC DNA]</scope>
    <source>
        <strain evidence="10">cv. Tanjil</strain>
        <tissue evidence="9">Whole plant</tissue>
    </source>
</reference>
<dbReference type="InterPro" id="IPR038425">
    <property type="entry name" value="GAT_sf"/>
</dbReference>
<evidence type="ECO:0000256" key="4">
    <source>
        <dbReference type="ARBA" id="ARBA00022927"/>
    </source>
</evidence>
<feature type="compositionally biased region" description="Low complexity" evidence="6">
    <location>
        <begin position="352"/>
        <end position="365"/>
    </location>
</feature>
<gene>
    <name evidence="9" type="ORF">TanjilG_19267</name>
</gene>
<organism evidence="9 10">
    <name type="scientific">Lupinus angustifolius</name>
    <name type="common">Narrow-leaved blue lupine</name>
    <dbReference type="NCBI Taxonomy" id="3871"/>
    <lineage>
        <taxon>Eukaryota</taxon>
        <taxon>Viridiplantae</taxon>
        <taxon>Streptophyta</taxon>
        <taxon>Embryophyta</taxon>
        <taxon>Tracheophyta</taxon>
        <taxon>Spermatophyta</taxon>
        <taxon>Magnoliopsida</taxon>
        <taxon>eudicotyledons</taxon>
        <taxon>Gunneridae</taxon>
        <taxon>Pentapetalae</taxon>
        <taxon>rosids</taxon>
        <taxon>fabids</taxon>
        <taxon>Fabales</taxon>
        <taxon>Fabaceae</taxon>
        <taxon>Papilionoideae</taxon>
        <taxon>50 kb inversion clade</taxon>
        <taxon>genistoids sensu lato</taxon>
        <taxon>core genistoids</taxon>
        <taxon>Genisteae</taxon>
        <taxon>Lupinus</taxon>
    </lineage>
</organism>
<dbReference type="InterPro" id="IPR002014">
    <property type="entry name" value="VHS_dom"/>
</dbReference>
<keyword evidence="5" id="KW-0472">Membrane</keyword>
<name>A0A1J7HLW1_LUPAN</name>
<evidence type="ECO:0000256" key="5">
    <source>
        <dbReference type="ARBA" id="ARBA00023136"/>
    </source>
</evidence>
<dbReference type="CDD" id="cd03561">
    <property type="entry name" value="VHS"/>
    <property type="match status" value="1"/>
</dbReference>
<dbReference type="GO" id="GO:0043328">
    <property type="term" value="P:protein transport to vacuole involved in ubiquitin-dependent protein catabolic process via the multivesicular body sorting pathway"/>
    <property type="evidence" value="ECO:0007669"/>
    <property type="project" value="InterPro"/>
</dbReference>
<evidence type="ECO:0000256" key="1">
    <source>
        <dbReference type="ARBA" id="ARBA00004170"/>
    </source>
</evidence>
<feature type="region of interest" description="Disordered" evidence="6">
    <location>
        <begin position="351"/>
        <end position="442"/>
    </location>
</feature>
<feature type="compositionally biased region" description="Low complexity" evidence="6">
    <location>
        <begin position="664"/>
        <end position="675"/>
    </location>
</feature>
<comment type="similarity">
    <text evidence="2">Belongs to the TOM1 family.</text>
</comment>
<dbReference type="GO" id="GO:0043130">
    <property type="term" value="F:ubiquitin binding"/>
    <property type="evidence" value="ECO:0007669"/>
    <property type="project" value="InterPro"/>
</dbReference>
<feature type="compositionally biased region" description="Low complexity" evidence="6">
    <location>
        <begin position="553"/>
        <end position="623"/>
    </location>
</feature>
<dbReference type="Gramene" id="OIW07426">
    <property type="protein sequence ID" value="OIW07426"/>
    <property type="gene ID" value="TanjilG_19267"/>
</dbReference>
<comment type="subcellular location">
    <subcellularLocation>
        <location evidence="1">Membrane</location>
        <topology evidence="1">Peripheral membrane protein</topology>
    </subcellularLocation>
</comment>
<dbReference type="Gene3D" id="1.25.40.90">
    <property type="match status" value="2"/>
</dbReference>
<dbReference type="GO" id="GO:0035091">
    <property type="term" value="F:phosphatidylinositol binding"/>
    <property type="evidence" value="ECO:0007669"/>
    <property type="project" value="InterPro"/>
</dbReference>
<dbReference type="SUPFAM" id="SSF48464">
    <property type="entry name" value="ENTH/VHS domain"/>
    <property type="match status" value="2"/>
</dbReference>
<dbReference type="AlphaFoldDB" id="A0A1J7HLW1"/>
<keyword evidence="3" id="KW-0813">Transport</keyword>
<feature type="compositionally biased region" description="Low complexity" evidence="6">
    <location>
        <begin position="419"/>
        <end position="432"/>
    </location>
</feature>
<dbReference type="Gene3D" id="1.20.58.160">
    <property type="match status" value="1"/>
</dbReference>
<proteinExistence type="inferred from homology"/>
<feature type="domain" description="VHS" evidence="7">
    <location>
        <begin position="15"/>
        <end position="198"/>
    </location>
</feature>
<feature type="compositionally biased region" description="Low complexity" evidence="6">
    <location>
        <begin position="524"/>
        <end position="537"/>
    </location>
</feature>
<evidence type="ECO:0000256" key="3">
    <source>
        <dbReference type="ARBA" id="ARBA00022448"/>
    </source>
</evidence>
<keyword evidence="4" id="KW-0653">Protein transport</keyword>
<dbReference type="InterPro" id="IPR044836">
    <property type="entry name" value="TOL_plant"/>
</dbReference>
<evidence type="ECO:0000256" key="6">
    <source>
        <dbReference type="SAM" id="MobiDB-lite"/>
    </source>
</evidence>
<evidence type="ECO:0008006" key="11">
    <source>
        <dbReference type="Google" id="ProtNLM"/>
    </source>
</evidence>
<feature type="compositionally biased region" description="Acidic residues" evidence="6">
    <location>
        <begin position="398"/>
        <end position="408"/>
    </location>
</feature>
<feature type="region of interest" description="Disordered" evidence="6">
    <location>
        <begin position="519"/>
        <end position="755"/>
    </location>
</feature>
<feature type="compositionally biased region" description="Polar residues" evidence="6">
    <location>
        <begin position="699"/>
        <end position="717"/>
    </location>
</feature>
<accession>A0A1J7HLW1</accession>
<evidence type="ECO:0000313" key="10">
    <source>
        <dbReference type="Proteomes" id="UP000188354"/>
    </source>
</evidence>
<dbReference type="PANTHER" id="PTHR45898:SF2">
    <property type="entry name" value="TOM1-LIKE PROTEIN 6"/>
    <property type="match status" value="1"/>
</dbReference>
<dbReference type="SMART" id="SM00288">
    <property type="entry name" value="VHS"/>
    <property type="match status" value="1"/>
</dbReference>
<dbReference type="PROSITE" id="PS50909">
    <property type="entry name" value="GAT"/>
    <property type="match status" value="1"/>
</dbReference>
<dbReference type="EMBL" id="CM007367">
    <property type="protein sequence ID" value="OIW07426.1"/>
    <property type="molecule type" value="Genomic_DNA"/>
</dbReference>
<dbReference type="PANTHER" id="PTHR45898">
    <property type="entry name" value="TOM1-LIKE PROTEIN"/>
    <property type="match status" value="1"/>
</dbReference>
<dbReference type="Pfam" id="PF00790">
    <property type="entry name" value="VHS"/>
    <property type="match status" value="1"/>
</dbReference>
<dbReference type="GO" id="GO:0005737">
    <property type="term" value="C:cytoplasm"/>
    <property type="evidence" value="ECO:0007669"/>
    <property type="project" value="UniProtKB-ARBA"/>
</dbReference>
<dbReference type="GO" id="GO:0016020">
    <property type="term" value="C:membrane"/>
    <property type="evidence" value="ECO:0007669"/>
    <property type="project" value="UniProtKB-SubCell"/>
</dbReference>
<dbReference type="Proteomes" id="UP000188354">
    <property type="component" value="Chromosome LG07"/>
</dbReference>
<keyword evidence="10" id="KW-1185">Reference proteome</keyword>
<evidence type="ECO:0000256" key="2">
    <source>
        <dbReference type="ARBA" id="ARBA00007708"/>
    </source>
</evidence>
<sequence>MAGSSSSATVAVEKATSDLLMGPDWTMNIEICDSINSNHWQPKDVVKAVKKRLQHRSSKVQLLALTLLETMVKNCGDFVHYQIAERNILDEMIKIVRKKPKDVVKAVKKRLQHRSSKVQLLALTLLETMVKNCGDFVHYQIAERNILDEMIKIVRKKTDMQVRDKILVLLDSWQEAFGGPGGKHPQYYWAYDELRAKGELGLNGKRSGVGFPKRSSYAAPIFTPPPTHPTSRNMQPGYGMPGNSSKTLDETMATEIESLSLSSLDSMRDVMDLLTDMLQAVNPSDRAAVKDEVITDLVDRCRTNQKKLMQMLTTTGDEELLGRGLELNDSIQSLLARHDAIATGAPLPIQGTSSSTVSTEVHSSVNQTEEVKISSPGVESVSTPKASPSALVLSETRDENDEEEEDEFAQLARRHSKTKSMTSSDAATSSTTPHIPEPSISVPSNALAVTDLPAPVRTSKDQNIIDLLSITLSLTPSSPQTTTYAPPVSTEGYSYAPSQTSSYPGNLSHINSYVAPWAQPQSMSESQPPTAPSPQQQLHTHYESEQFLHHQHSQPQQQQSQHVWQQQPQSQFQSQNPHYSPPQQHLQPLPEPQQLHSQPQSNHYSQLQPQPQQQLQSQTTQQPQPQPKFQNQDVQYSARYPPPPWGTMPGYGNYQNHLSATNMSSNPQSSTTASSYTPAQGVRPLQHNNSFPSRPISDTMGNSGPHSNPATGQQNQKPFVPSYQLFEDLNVFGKNTDGRSSKSSAMGPGMVGGRK</sequence>
<evidence type="ECO:0000259" key="7">
    <source>
        <dbReference type="PROSITE" id="PS50179"/>
    </source>
</evidence>
<dbReference type="Pfam" id="PF03127">
    <property type="entry name" value="GAT"/>
    <property type="match status" value="1"/>
</dbReference>
<dbReference type="PROSITE" id="PS50179">
    <property type="entry name" value="VHS"/>
    <property type="match status" value="1"/>
</dbReference>
<dbReference type="InterPro" id="IPR004152">
    <property type="entry name" value="GAT_dom"/>
</dbReference>
<feature type="compositionally biased region" description="Polar residues" evidence="6">
    <location>
        <begin position="653"/>
        <end position="663"/>
    </location>
</feature>
<dbReference type="SUPFAM" id="SSF89009">
    <property type="entry name" value="GAT-like domain"/>
    <property type="match status" value="1"/>
</dbReference>
<protein>
    <recommendedName>
        <fullName evidence="11">VHS domain-containing protein</fullName>
    </recommendedName>
</protein>
<dbReference type="OMA" id="VHYQIAE"/>
<dbReference type="CDD" id="cd14231">
    <property type="entry name" value="GAT_GGA-like_plant"/>
    <property type="match status" value="1"/>
</dbReference>
<evidence type="ECO:0000313" key="9">
    <source>
        <dbReference type="EMBL" id="OIW07426.1"/>
    </source>
</evidence>
<dbReference type="InterPro" id="IPR008942">
    <property type="entry name" value="ENTH_VHS"/>
</dbReference>
<feature type="domain" description="GAT" evidence="8">
    <location>
        <begin position="255"/>
        <end position="343"/>
    </location>
</feature>